<dbReference type="AlphaFoldDB" id="A0A401GF16"/>
<dbReference type="STRING" id="139825.A0A401GF16"/>
<evidence type="ECO:0000313" key="5">
    <source>
        <dbReference type="EMBL" id="GBE80768.1"/>
    </source>
</evidence>
<gene>
    <name evidence="5" type="ORF">SCP_0304870</name>
</gene>
<name>A0A401GF16_9APHY</name>
<keyword evidence="1" id="KW-0285">Flavoprotein</keyword>
<dbReference type="InterPro" id="IPR036188">
    <property type="entry name" value="FAD/NAD-bd_sf"/>
</dbReference>
<evidence type="ECO:0000259" key="4">
    <source>
        <dbReference type="Pfam" id="PF01494"/>
    </source>
</evidence>
<keyword evidence="6" id="KW-1185">Reference proteome</keyword>
<dbReference type="GeneID" id="38777685"/>
<proteinExistence type="predicted"/>
<dbReference type="Pfam" id="PF01494">
    <property type="entry name" value="FAD_binding_3"/>
    <property type="match status" value="1"/>
</dbReference>
<feature type="domain" description="FAD-binding" evidence="4">
    <location>
        <begin position="2"/>
        <end position="91"/>
    </location>
</feature>
<dbReference type="InParanoid" id="A0A401GF16"/>
<sequence>MMLSPTEDEGMFVLMLGGQVDHAKCLADHEGLIKILRAKTGRDELVLDRVKWLAEYRPNIRMVNKFGDGRVFVAGDAVHVHSPFGGQGVNSVCRMHSIWAGNSLSSIKASPPPRSS</sequence>
<dbReference type="PRINTS" id="PR00420">
    <property type="entry name" value="RNGMNOXGNASE"/>
</dbReference>
<dbReference type="GO" id="GO:0016491">
    <property type="term" value="F:oxidoreductase activity"/>
    <property type="evidence" value="ECO:0007669"/>
    <property type="project" value="UniProtKB-KW"/>
</dbReference>
<dbReference type="GO" id="GO:0071949">
    <property type="term" value="F:FAD binding"/>
    <property type="evidence" value="ECO:0007669"/>
    <property type="project" value="InterPro"/>
</dbReference>
<dbReference type="SUPFAM" id="SSF51905">
    <property type="entry name" value="FAD/NAD(P)-binding domain"/>
    <property type="match status" value="1"/>
</dbReference>
<dbReference type="OrthoDB" id="2690153at2759"/>
<protein>
    <recommendedName>
        <fullName evidence="4">FAD-binding domain-containing protein</fullName>
    </recommendedName>
</protein>
<organism evidence="5 6">
    <name type="scientific">Sparassis crispa</name>
    <dbReference type="NCBI Taxonomy" id="139825"/>
    <lineage>
        <taxon>Eukaryota</taxon>
        <taxon>Fungi</taxon>
        <taxon>Dikarya</taxon>
        <taxon>Basidiomycota</taxon>
        <taxon>Agaricomycotina</taxon>
        <taxon>Agaricomycetes</taxon>
        <taxon>Polyporales</taxon>
        <taxon>Sparassidaceae</taxon>
        <taxon>Sparassis</taxon>
    </lineage>
</organism>
<evidence type="ECO:0000313" key="6">
    <source>
        <dbReference type="Proteomes" id="UP000287166"/>
    </source>
</evidence>
<keyword evidence="2" id="KW-0274">FAD</keyword>
<dbReference type="Gene3D" id="3.50.50.60">
    <property type="entry name" value="FAD/NAD(P)-binding domain"/>
    <property type="match status" value="1"/>
</dbReference>
<dbReference type="RefSeq" id="XP_027611681.1">
    <property type="nucleotide sequence ID" value="XM_027755880.1"/>
</dbReference>
<accession>A0A401GF16</accession>
<dbReference type="InterPro" id="IPR002938">
    <property type="entry name" value="FAD-bd"/>
</dbReference>
<comment type="caution">
    <text evidence="5">The sequence shown here is derived from an EMBL/GenBank/DDBJ whole genome shotgun (WGS) entry which is preliminary data.</text>
</comment>
<dbReference type="Gene3D" id="3.30.70.2450">
    <property type="match status" value="1"/>
</dbReference>
<dbReference type="Proteomes" id="UP000287166">
    <property type="component" value="Unassembled WGS sequence"/>
</dbReference>
<evidence type="ECO:0000256" key="3">
    <source>
        <dbReference type="ARBA" id="ARBA00023002"/>
    </source>
</evidence>
<keyword evidence="3" id="KW-0560">Oxidoreductase</keyword>
<dbReference type="EMBL" id="BFAD01000003">
    <property type="protein sequence ID" value="GBE80768.1"/>
    <property type="molecule type" value="Genomic_DNA"/>
</dbReference>
<evidence type="ECO:0000256" key="2">
    <source>
        <dbReference type="ARBA" id="ARBA00022827"/>
    </source>
</evidence>
<reference evidence="5 6" key="1">
    <citation type="journal article" date="2018" name="Sci. Rep.">
        <title>Genome sequence of the cauliflower mushroom Sparassis crispa (Hanabiratake) and its association with beneficial usage.</title>
        <authorList>
            <person name="Kiyama R."/>
            <person name="Furutani Y."/>
            <person name="Kawaguchi K."/>
            <person name="Nakanishi T."/>
        </authorList>
    </citation>
    <scope>NUCLEOTIDE SEQUENCE [LARGE SCALE GENOMIC DNA]</scope>
</reference>
<evidence type="ECO:0000256" key="1">
    <source>
        <dbReference type="ARBA" id="ARBA00022630"/>
    </source>
</evidence>